<organism evidence="4 5">
    <name type="scientific">Helicobacter trogontum</name>
    <dbReference type="NCBI Taxonomy" id="50960"/>
    <lineage>
        <taxon>Bacteria</taxon>
        <taxon>Pseudomonadati</taxon>
        <taxon>Campylobacterota</taxon>
        <taxon>Epsilonproteobacteria</taxon>
        <taxon>Campylobacterales</taxon>
        <taxon>Helicobacteraceae</taxon>
        <taxon>Helicobacter</taxon>
    </lineage>
</organism>
<reference evidence="5 6" key="1">
    <citation type="journal article" date="2014" name="Genome Announc.">
        <title>Draft genome sequences of eight enterohepatic helicobacter species isolated from both laboratory and wild rodents.</title>
        <authorList>
            <person name="Sheh A."/>
            <person name="Shen Z."/>
            <person name="Fox J.G."/>
        </authorList>
    </citation>
    <scope>NUCLEOTIDE SEQUENCE [LARGE SCALE GENOMIC DNA]</scope>
    <source>
        <strain evidence="4 5">ATCC 49310</strain>
        <strain evidence="3 6">ATCC 700114</strain>
    </source>
</reference>
<dbReference type="PROSITE" id="PS51176">
    <property type="entry name" value="PDH_ADH"/>
    <property type="match status" value="1"/>
</dbReference>
<evidence type="ECO:0000313" key="6">
    <source>
        <dbReference type="Proteomes" id="UP000029878"/>
    </source>
</evidence>
<dbReference type="STRING" id="50960.LS81_03230"/>
<reference evidence="4" key="2">
    <citation type="submission" date="2018-04" db="EMBL/GenBank/DDBJ databases">
        <authorList>
            <person name="Sheh A."/>
            <person name="Shen Z."/>
            <person name="Mannion A.J."/>
            <person name="Fox J.G."/>
        </authorList>
    </citation>
    <scope>NUCLEOTIDE SEQUENCE</scope>
    <source>
        <strain evidence="4">ATCC 49310</strain>
    </source>
</reference>
<dbReference type="SUPFAM" id="SSF48179">
    <property type="entry name" value="6-phosphogluconate dehydrogenase C-terminal domain-like"/>
    <property type="match status" value="1"/>
</dbReference>
<dbReference type="RefSeq" id="WP_034321906.1">
    <property type="nucleotide sequence ID" value="NZ_FZND01000084.1"/>
</dbReference>
<dbReference type="GO" id="GO:0070403">
    <property type="term" value="F:NAD+ binding"/>
    <property type="evidence" value="ECO:0007669"/>
    <property type="project" value="InterPro"/>
</dbReference>
<proteinExistence type="predicted"/>
<accession>A0A099VG65</accession>
<dbReference type="InterPro" id="IPR008927">
    <property type="entry name" value="6-PGluconate_DH-like_C_sf"/>
</dbReference>
<dbReference type="GO" id="GO:0008977">
    <property type="term" value="F:prephenate dehydrogenase (NAD+) activity"/>
    <property type="evidence" value="ECO:0007669"/>
    <property type="project" value="UniProtKB-EC"/>
</dbReference>
<feature type="domain" description="Prephenate/arogenate dehydrogenase" evidence="2">
    <location>
        <begin position="1"/>
        <end position="275"/>
    </location>
</feature>
<evidence type="ECO:0000313" key="4">
    <source>
        <dbReference type="EMBL" id="TLD97022.1"/>
    </source>
</evidence>
<dbReference type="Gene3D" id="3.40.50.720">
    <property type="entry name" value="NAD(P)-binding Rossmann-like Domain"/>
    <property type="match status" value="1"/>
</dbReference>
<dbReference type="GO" id="GO:0004665">
    <property type="term" value="F:prephenate dehydrogenase (NADP+) activity"/>
    <property type="evidence" value="ECO:0007669"/>
    <property type="project" value="InterPro"/>
</dbReference>
<dbReference type="InterPro" id="IPR050812">
    <property type="entry name" value="Preph/Arog_dehydrog"/>
</dbReference>
<dbReference type="Proteomes" id="UP000029861">
    <property type="component" value="Unassembled WGS sequence"/>
</dbReference>
<dbReference type="GO" id="GO:0006571">
    <property type="term" value="P:tyrosine biosynthetic process"/>
    <property type="evidence" value="ECO:0007669"/>
    <property type="project" value="InterPro"/>
</dbReference>
<comment type="caution">
    <text evidence="4">The sequence shown here is derived from an EMBL/GenBank/DDBJ whole genome shotgun (WGS) entry which is preliminary data.</text>
</comment>
<dbReference type="FunFam" id="3.40.50.720:FF:000208">
    <property type="entry name" value="Prephenate dehydrogenase"/>
    <property type="match status" value="1"/>
</dbReference>
<dbReference type="Gene3D" id="1.10.3660.10">
    <property type="entry name" value="6-phosphogluconate dehydrogenase C-terminal like domain"/>
    <property type="match status" value="1"/>
</dbReference>
<dbReference type="SUPFAM" id="SSF51735">
    <property type="entry name" value="NAD(P)-binding Rossmann-fold domains"/>
    <property type="match status" value="1"/>
</dbReference>
<evidence type="ECO:0000313" key="5">
    <source>
        <dbReference type="Proteomes" id="UP000029861"/>
    </source>
</evidence>
<dbReference type="InterPro" id="IPR046826">
    <property type="entry name" value="PDH_N"/>
</dbReference>
<sequence>MQAGIIGLGLIGGSLGLALRETKMFKRILGHDNNALHEQQALSLGLVDECASKDEISQCDVIFIAVPLDFVAPMVNDFRELTPTQTIIDLGSTKHAIHKLIDSNVRKNYVGAHPMSGTEHSGPKAAQKDLFKNKILILTDIDKSGAFQIAFAKEIFVNLGMQIIKMDSADHDKHIAYISHLPHILSFALANTVLAQEKPENILALIGGGFRSMSRLANSSPVTWKDIFKHNKEHLLHSLTDFEKHFVEAKEYVTKEEWDKLILWMKKANELHNFL</sequence>
<name>A0A099VG65_9HELI</name>
<dbReference type="InterPro" id="IPR003099">
    <property type="entry name" value="Prephen_DH"/>
</dbReference>
<dbReference type="PANTHER" id="PTHR21363">
    <property type="entry name" value="PREPHENATE DEHYDROGENASE"/>
    <property type="match status" value="1"/>
</dbReference>
<dbReference type="AlphaFoldDB" id="A0A099VG65"/>
<keyword evidence="1 4" id="KW-0560">Oxidoreductase</keyword>
<evidence type="ECO:0000256" key="1">
    <source>
        <dbReference type="ARBA" id="ARBA00023002"/>
    </source>
</evidence>
<dbReference type="eggNOG" id="COG0287">
    <property type="taxonomic scope" value="Bacteria"/>
</dbReference>
<dbReference type="NCBIfam" id="NF006307">
    <property type="entry name" value="PRK08507.1"/>
    <property type="match status" value="1"/>
</dbReference>
<dbReference type="InterPro" id="IPR046825">
    <property type="entry name" value="PDH_C"/>
</dbReference>
<evidence type="ECO:0000259" key="2">
    <source>
        <dbReference type="PROSITE" id="PS51176"/>
    </source>
</evidence>
<protein>
    <submittedName>
        <fullName evidence="4">Prephenate dehydrogenase</fullName>
        <ecNumber evidence="4">1.3.1.12</ecNumber>
    </submittedName>
</protein>
<gene>
    <name evidence="4" type="ORF">LS80_007675</name>
    <name evidence="3" type="ORF">LS81_006030</name>
</gene>
<dbReference type="Proteomes" id="UP000029878">
    <property type="component" value="Unassembled WGS sequence"/>
</dbReference>
<dbReference type="InterPro" id="IPR036291">
    <property type="entry name" value="NAD(P)-bd_dom_sf"/>
</dbReference>
<dbReference type="Pfam" id="PF20463">
    <property type="entry name" value="PDH_C"/>
    <property type="match status" value="1"/>
</dbReference>
<dbReference type="PANTHER" id="PTHR21363:SF0">
    <property type="entry name" value="PREPHENATE DEHYDROGENASE [NADP(+)]"/>
    <property type="match status" value="1"/>
</dbReference>
<evidence type="ECO:0000313" key="3">
    <source>
        <dbReference type="EMBL" id="TLD83004.1"/>
    </source>
</evidence>
<dbReference type="Pfam" id="PF02153">
    <property type="entry name" value="PDH_N"/>
    <property type="match status" value="1"/>
</dbReference>
<dbReference type="OrthoDB" id="9802008at2"/>
<dbReference type="EC" id="1.3.1.12" evidence="4"/>
<dbReference type="EMBL" id="JRPK02000027">
    <property type="protein sequence ID" value="TLD97022.1"/>
    <property type="molecule type" value="Genomic_DNA"/>
</dbReference>
<dbReference type="EMBL" id="JRPL02000012">
    <property type="protein sequence ID" value="TLD83004.1"/>
    <property type="molecule type" value="Genomic_DNA"/>
</dbReference>